<dbReference type="PANTHER" id="PTHR46124:SF2">
    <property type="entry name" value="D-AMINOACYL-TRNA DEACYLASE"/>
    <property type="match status" value="1"/>
</dbReference>
<dbReference type="OrthoDB" id="9810005at2"/>
<sequence length="245" mass="26635">MDFHCHLDLYPNARAVHAEAARRNAFTWLVTTSPKAFMATSRVLGNTPTVLITPGLHPEIAHERADELGLLLSQIETMPAVGEVGLDGSPRYRHSYAVQHRIFGAVVKRCRELGGRTLSIHSRRAVKDVLIELRRNPGFGTAVLHWFTGSSAELKAAKDLGCWFSIGPAAFNSASGKSLAKSLPKDRVVPESDGPFAQVDGKPVMPWSLASTAQLLAVAWAVSPREAVTLLEQNSNRLLRAMGLP</sequence>
<name>A0A1G9LI90_9GAMM</name>
<feature type="binding site" evidence="1">
    <location>
        <position position="121"/>
    </location>
    <ligand>
        <name>a divalent metal cation</name>
        <dbReference type="ChEBI" id="CHEBI:60240"/>
        <label>2</label>
    </ligand>
</feature>
<dbReference type="InterPro" id="IPR001130">
    <property type="entry name" value="TatD-like"/>
</dbReference>
<evidence type="ECO:0000313" key="2">
    <source>
        <dbReference type="EMBL" id="SDL61616.1"/>
    </source>
</evidence>
<feature type="binding site" evidence="1">
    <location>
        <position position="193"/>
    </location>
    <ligand>
        <name>a divalent metal cation</name>
        <dbReference type="ChEBI" id="CHEBI:60240"/>
        <label>1</label>
    </ligand>
</feature>
<dbReference type="Gene3D" id="3.20.20.140">
    <property type="entry name" value="Metal-dependent hydrolases"/>
    <property type="match status" value="1"/>
</dbReference>
<evidence type="ECO:0000313" key="3">
    <source>
        <dbReference type="Proteomes" id="UP000198654"/>
    </source>
</evidence>
<dbReference type="RefSeq" id="WP_089728296.1">
    <property type="nucleotide sequence ID" value="NZ_FNGI01000005.1"/>
</dbReference>
<feature type="binding site" evidence="1">
    <location>
        <position position="83"/>
    </location>
    <ligand>
        <name>a divalent metal cation</name>
        <dbReference type="ChEBI" id="CHEBI:60240"/>
        <label>1</label>
    </ligand>
</feature>
<dbReference type="EMBL" id="FNGI01000005">
    <property type="protein sequence ID" value="SDL61616.1"/>
    <property type="molecule type" value="Genomic_DNA"/>
</dbReference>
<dbReference type="GO" id="GO:0046872">
    <property type="term" value="F:metal ion binding"/>
    <property type="evidence" value="ECO:0007669"/>
    <property type="project" value="UniProtKB-KW"/>
</dbReference>
<feature type="binding site" evidence="1">
    <location>
        <position position="4"/>
    </location>
    <ligand>
        <name>a divalent metal cation</name>
        <dbReference type="ChEBI" id="CHEBI:60240"/>
        <label>1</label>
    </ligand>
</feature>
<dbReference type="Pfam" id="PF01026">
    <property type="entry name" value="TatD_DNase"/>
    <property type="match status" value="1"/>
</dbReference>
<keyword evidence="1" id="KW-0479">Metal-binding</keyword>
<protein>
    <submittedName>
        <fullName evidence="2">TatD DNase family protein</fullName>
    </submittedName>
</protein>
<dbReference type="GO" id="GO:0016788">
    <property type="term" value="F:hydrolase activity, acting on ester bonds"/>
    <property type="evidence" value="ECO:0007669"/>
    <property type="project" value="InterPro"/>
</dbReference>
<dbReference type="STRING" id="119000.SAMN05661010_02103"/>
<proteinExistence type="predicted"/>
<dbReference type="NCBIfam" id="NF041926">
    <property type="entry name" value="QatD"/>
    <property type="match status" value="1"/>
</dbReference>
<feature type="binding site" evidence="1">
    <location>
        <position position="6"/>
    </location>
    <ligand>
        <name>a divalent metal cation</name>
        <dbReference type="ChEBI" id="CHEBI:60240"/>
        <label>1</label>
    </ligand>
</feature>
<dbReference type="SUPFAM" id="SSF51556">
    <property type="entry name" value="Metallo-dependent hydrolases"/>
    <property type="match status" value="1"/>
</dbReference>
<organism evidence="2 3">
    <name type="scientific">Modicisalibacter muralis</name>
    <dbReference type="NCBI Taxonomy" id="119000"/>
    <lineage>
        <taxon>Bacteria</taxon>
        <taxon>Pseudomonadati</taxon>
        <taxon>Pseudomonadota</taxon>
        <taxon>Gammaproteobacteria</taxon>
        <taxon>Oceanospirillales</taxon>
        <taxon>Halomonadaceae</taxon>
        <taxon>Modicisalibacter</taxon>
    </lineage>
</organism>
<gene>
    <name evidence="2" type="ORF">SAMN05661010_02103</name>
</gene>
<dbReference type="AlphaFoldDB" id="A0A1G9LI90"/>
<dbReference type="InterPro" id="IPR049677">
    <property type="entry name" value="QatD"/>
</dbReference>
<dbReference type="PANTHER" id="PTHR46124">
    <property type="entry name" value="D-AMINOACYL-TRNA DEACYLASE"/>
    <property type="match status" value="1"/>
</dbReference>
<dbReference type="Proteomes" id="UP000198654">
    <property type="component" value="Unassembled WGS sequence"/>
</dbReference>
<reference evidence="2 3" key="1">
    <citation type="submission" date="2016-10" db="EMBL/GenBank/DDBJ databases">
        <authorList>
            <person name="de Groot N.N."/>
        </authorList>
    </citation>
    <scope>NUCLEOTIDE SEQUENCE [LARGE SCALE GENOMIC DNA]</scope>
    <source>
        <strain evidence="2 3">DSM 14789</strain>
    </source>
</reference>
<feature type="binding site" evidence="1">
    <location>
        <position position="145"/>
    </location>
    <ligand>
        <name>a divalent metal cation</name>
        <dbReference type="ChEBI" id="CHEBI:60240"/>
        <label>2</label>
    </ligand>
</feature>
<dbReference type="PIRSF" id="PIRSF005902">
    <property type="entry name" value="DNase_TatD"/>
    <property type="match status" value="1"/>
</dbReference>
<dbReference type="InterPro" id="IPR032466">
    <property type="entry name" value="Metal_Hydrolase"/>
</dbReference>
<evidence type="ECO:0000256" key="1">
    <source>
        <dbReference type="PIRSR" id="PIRSR005902-1"/>
    </source>
</evidence>
<accession>A0A1G9LI90</accession>
<keyword evidence="3" id="KW-1185">Reference proteome</keyword>